<reference evidence="2 3" key="1">
    <citation type="submission" date="2021-03" db="EMBL/GenBank/DDBJ databases">
        <title>Genomic Encyclopedia of Type Strains, Phase IV (KMG-IV): sequencing the most valuable type-strain genomes for metagenomic binning, comparative biology and taxonomic classification.</title>
        <authorList>
            <person name="Goeker M."/>
        </authorList>
    </citation>
    <scope>NUCLEOTIDE SEQUENCE [LARGE SCALE GENOMIC DNA]</scope>
    <source>
        <strain evidence="2 3">DSM 23491</strain>
    </source>
</reference>
<feature type="domain" description="Copper amine oxidase-like N-terminal" evidence="1">
    <location>
        <begin position="33"/>
        <end position="139"/>
    </location>
</feature>
<dbReference type="InterPro" id="IPR012854">
    <property type="entry name" value="Cu_amine_oxidase-like_N"/>
</dbReference>
<dbReference type="InterPro" id="IPR036582">
    <property type="entry name" value="Mao_N_sf"/>
</dbReference>
<keyword evidence="3" id="KW-1185">Reference proteome</keyword>
<dbReference type="Proteomes" id="UP001519273">
    <property type="component" value="Unassembled WGS sequence"/>
</dbReference>
<evidence type="ECO:0000313" key="2">
    <source>
        <dbReference type="EMBL" id="MBP1935996.1"/>
    </source>
</evidence>
<protein>
    <recommendedName>
        <fullName evidence="1">Copper amine oxidase-like N-terminal domain-containing protein</fullName>
    </recommendedName>
</protein>
<dbReference type="Pfam" id="PF07833">
    <property type="entry name" value="Cu_amine_oxidN1"/>
    <property type="match status" value="1"/>
</dbReference>
<evidence type="ECO:0000259" key="1">
    <source>
        <dbReference type="Pfam" id="PF07833"/>
    </source>
</evidence>
<dbReference type="Gene3D" id="3.30.457.10">
    <property type="entry name" value="Copper amine oxidase-like, N-terminal domain"/>
    <property type="match status" value="1"/>
</dbReference>
<accession>A0ABS4H0I2</accession>
<comment type="caution">
    <text evidence="2">The sequence shown here is derived from an EMBL/GenBank/DDBJ whole genome shotgun (WGS) entry which is preliminary data.</text>
</comment>
<dbReference type="SUPFAM" id="SSF55383">
    <property type="entry name" value="Copper amine oxidase, domain N"/>
    <property type="match status" value="1"/>
</dbReference>
<proteinExistence type="predicted"/>
<sequence length="1157" mass="123938">MRKIWSMLLASVLVISLILQTPVTAARAISIYIDGVKLSTDQAPIMVQGRTLLPLRAIFEALNAQVLWNQQTKIVTAIKDDTTIVLKIGSNTATINNSIVSLDVPAQSVNGRTMIPVRFVSEALGEEVNWNSAAQSVYITTLDQVNPVSYVNARVISQLGDGRDLEVSFPKLSKESGIDQYRILVVKSSNASTFNLARALSTSYYTYVVPQGQDVTLSLSSQTKDVDGDQIRANNTYLVYVLSVGRGYNQNALSNASQRVTITASSPVATVTNVNAGDVSDYGDGRDLYVSFTKPQNDGNISNYRIMVVKTKDANKFDVGAANRVSGSNYTIVNKTGSTMATQLSSNSRDTSGDLIKNGVSYTIYVLSVSSNSNSAPNKLSNGSSPITLGKNAMESPAINYVNDISDYSDGRDLFVSFGRISDESKISSYRIFVVKSSNANNFNLAAANALSSNYYTTVAKTGYSISVSLNSNTRDVDGSFVTNGVSYRIFVMAVGTGYYQGNNALSSYSSAITLYYNYNYDYDVSPAYNITANDVNDFGDGRDLVVSFYRPNDESNISYYRIMVVKSSNAGSFTLSSANSVSSSNYTAVPKTGYNISQVLASTARDVDGSPIKNGISYRVFVLSVGYGNYNALSSYSPAITLSNNYSINPATNVSVTDVSDYNDGRDLLVAFNRADDETNIGHYRIMVVKSSNAGSFNLSSANSISSSNYTAVPKTGYNISQVLASTARDVNGSPIKNGISYRVFVLAVGNGNYSGYNALSSPSPAITLTNNFNINPVNNLKVSDVSDYNDGRDLLVTFNRADDETNISHYRILVVKSADADRFNLSAANDVSSSRYTIVSATGNNISQALASGAKDVDGEAIKNGVSYQVFVLSVGNGNYAGSNELSAPSSEITLANNSAAAAVTKVSAKVVGNSGNAHDIEVSFDKAQDETNIAEYRIMVVKSADSNDFKLADANLVTAENYTKAAKKGEDIHQQLPDTSKDIKGNSIAKGVPYRIFVLSVADGKISAINALAGPSAQFTLPNLAAAPVSEVTAVLDEDGSSFKINFNKPENEASISSYEVMVVPSGDSENFSLSDANKVISDNYKTVKKTDELPITLTSSDKDITGALIRSGVAYKVFVLSIADGKGATVNSLSSPSEEIEIPLKKQSFRKRR</sequence>
<organism evidence="2 3">
    <name type="scientific">Paenibacillus sediminis</name>
    <dbReference type="NCBI Taxonomy" id="664909"/>
    <lineage>
        <taxon>Bacteria</taxon>
        <taxon>Bacillati</taxon>
        <taxon>Bacillota</taxon>
        <taxon>Bacilli</taxon>
        <taxon>Bacillales</taxon>
        <taxon>Paenibacillaceae</taxon>
        <taxon>Paenibacillus</taxon>
    </lineage>
</organism>
<gene>
    <name evidence="2" type="ORF">J2Z20_000857</name>
</gene>
<name>A0ABS4H0I2_9BACL</name>
<dbReference type="EMBL" id="JAGGKP010000001">
    <property type="protein sequence ID" value="MBP1935996.1"/>
    <property type="molecule type" value="Genomic_DNA"/>
</dbReference>
<dbReference type="RefSeq" id="WP_209845735.1">
    <property type="nucleotide sequence ID" value="NZ_CBCRVE010000001.1"/>
</dbReference>
<evidence type="ECO:0000313" key="3">
    <source>
        <dbReference type="Proteomes" id="UP001519273"/>
    </source>
</evidence>